<comment type="caution">
    <text evidence="3">The sequence shown here is derived from an EMBL/GenBank/DDBJ whole genome shotgun (WGS) entry which is preliminary data.</text>
</comment>
<dbReference type="PANTHER" id="PTHR33112">
    <property type="entry name" value="DOMAIN PROTEIN, PUTATIVE-RELATED"/>
    <property type="match status" value="1"/>
</dbReference>
<dbReference type="InterPro" id="IPR010730">
    <property type="entry name" value="HET"/>
</dbReference>
<sequence length="517" mass="58365">MTETKQQDVPSDCPEEEQQCDEEASVDEEESDEYSPDRTDLSENNVGLYADLYFQIRFCDWSCNCQFCGPVLPKVFDIAKRERPEEEMKLISGLLLQEDGETPTSIPSLSVRNLSTFRRVEQDSSSTKSFDIARRWFHDCVEHHEACKAASTPVLPKRFLAISNQAAHPTVRLVVDSGLEGSYAALSHCWGTDKFLRLTTANVGEFEQDIPWISLPRSFQDAIKVCLELELSNIWIDSLCILQDRNDDWETQSFCMAKIYHDATVVIAASSAFGAHEGFLGLRKGYFDDCLISPDSNSRGLYAMSEIHTFDPDYGQTLNTRAWAYQERLLARRYLSFGQKELLWECESSWHCECGLCGTETSRDQAYYVWRNTIVSRYSVRALSVPSDRLPALSAIAQVFQAKLQDTYLAGLWKRDLLKGLCWSRGRRSDKYPDPPRGNIAPTWSWCAVEAPAYNCTSRSEFTPYSECLQAECTPPGINEFGEVKDGSITLRGPLVKAFVGLSARGINPGEYTIVGI</sequence>
<dbReference type="PANTHER" id="PTHR33112:SF15">
    <property type="entry name" value="HETEROKARYON INCOMPATIBILITY DOMAIN-CONTAINING PROTEIN"/>
    <property type="match status" value="1"/>
</dbReference>
<feature type="domain" description="Heterokaryon incompatibility" evidence="2">
    <location>
        <begin position="183"/>
        <end position="327"/>
    </location>
</feature>
<evidence type="ECO:0000259" key="2">
    <source>
        <dbReference type="Pfam" id="PF06985"/>
    </source>
</evidence>
<keyword evidence="4" id="KW-1185">Reference proteome</keyword>
<reference evidence="3 4" key="1">
    <citation type="submission" date="2023-01" db="EMBL/GenBank/DDBJ databases">
        <title>Analysis of 21 Apiospora genomes using comparative genomics revels a genus with tremendous synthesis potential of carbohydrate active enzymes and secondary metabolites.</title>
        <authorList>
            <person name="Sorensen T."/>
        </authorList>
    </citation>
    <scope>NUCLEOTIDE SEQUENCE [LARGE SCALE GENOMIC DNA]</scope>
    <source>
        <strain evidence="3 4">CBS 114990</strain>
    </source>
</reference>
<dbReference type="RefSeq" id="XP_066670672.1">
    <property type="nucleotide sequence ID" value="XM_066807054.1"/>
</dbReference>
<dbReference type="EMBL" id="JAQQWN010000004">
    <property type="protein sequence ID" value="KAK8087778.1"/>
    <property type="molecule type" value="Genomic_DNA"/>
</dbReference>
<dbReference type="Pfam" id="PF06985">
    <property type="entry name" value="HET"/>
    <property type="match status" value="1"/>
</dbReference>
<gene>
    <name evidence="3" type="ORF">PG997_002739</name>
</gene>
<accession>A0ABR1WXC7</accession>
<name>A0ABR1WXC7_9PEZI</name>
<feature type="region of interest" description="Disordered" evidence="1">
    <location>
        <begin position="1"/>
        <end position="41"/>
    </location>
</feature>
<proteinExistence type="predicted"/>
<protein>
    <recommendedName>
        <fullName evidence="2">Heterokaryon incompatibility domain-containing protein</fullName>
    </recommendedName>
</protein>
<organism evidence="3 4">
    <name type="scientific">Apiospora hydei</name>
    <dbReference type="NCBI Taxonomy" id="1337664"/>
    <lineage>
        <taxon>Eukaryota</taxon>
        <taxon>Fungi</taxon>
        <taxon>Dikarya</taxon>
        <taxon>Ascomycota</taxon>
        <taxon>Pezizomycotina</taxon>
        <taxon>Sordariomycetes</taxon>
        <taxon>Xylariomycetidae</taxon>
        <taxon>Amphisphaeriales</taxon>
        <taxon>Apiosporaceae</taxon>
        <taxon>Apiospora</taxon>
    </lineage>
</organism>
<dbReference type="Proteomes" id="UP001433268">
    <property type="component" value="Unassembled WGS sequence"/>
</dbReference>
<dbReference type="GeneID" id="92040114"/>
<feature type="compositionally biased region" description="Acidic residues" evidence="1">
    <location>
        <begin position="13"/>
        <end position="34"/>
    </location>
</feature>
<evidence type="ECO:0000313" key="3">
    <source>
        <dbReference type="EMBL" id="KAK8087778.1"/>
    </source>
</evidence>
<evidence type="ECO:0000313" key="4">
    <source>
        <dbReference type="Proteomes" id="UP001433268"/>
    </source>
</evidence>
<evidence type="ECO:0000256" key="1">
    <source>
        <dbReference type="SAM" id="MobiDB-lite"/>
    </source>
</evidence>